<reference evidence="10 11" key="1">
    <citation type="submission" date="2019-07" db="EMBL/GenBank/DDBJ databases">
        <authorList>
            <person name="Huq M.A."/>
        </authorList>
    </citation>
    <scope>NUCLEOTIDE SEQUENCE [LARGE SCALE GENOMIC DNA]</scope>
    <source>
        <strain evidence="10 11">MAH-3</strain>
    </source>
</reference>
<dbReference type="PROSITE" id="PS00866">
    <property type="entry name" value="CPSASE_1"/>
    <property type="match status" value="1"/>
</dbReference>
<keyword evidence="5" id="KW-0460">Magnesium</keyword>
<dbReference type="InterPro" id="IPR011764">
    <property type="entry name" value="Biotin_carboxylation_dom"/>
</dbReference>
<gene>
    <name evidence="10" type="ORF">FO442_09145</name>
</gene>
<organism evidence="10 11">
    <name type="scientific">Fluviicola chungangensis</name>
    <dbReference type="NCBI Taxonomy" id="2597671"/>
    <lineage>
        <taxon>Bacteria</taxon>
        <taxon>Pseudomonadati</taxon>
        <taxon>Bacteroidota</taxon>
        <taxon>Flavobacteriia</taxon>
        <taxon>Flavobacteriales</taxon>
        <taxon>Crocinitomicaceae</taxon>
        <taxon>Fluviicola</taxon>
    </lineage>
</organism>
<dbReference type="InterPro" id="IPR005479">
    <property type="entry name" value="CPAse_ATP-bd"/>
</dbReference>
<dbReference type="Pfam" id="PF00289">
    <property type="entry name" value="Biotin_carb_N"/>
    <property type="match status" value="1"/>
</dbReference>
<evidence type="ECO:0000256" key="2">
    <source>
        <dbReference type="ARBA" id="ARBA00022723"/>
    </source>
</evidence>
<evidence type="ECO:0000313" key="11">
    <source>
        <dbReference type="Proteomes" id="UP000316008"/>
    </source>
</evidence>
<protein>
    <submittedName>
        <fullName evidence="10">Acetyl-CoA carboxylase biotin carboxylase subunit</fullName>
    </submittedName>
</protein>
<evidence type="ECO:0000256" key="5">
    <source>
        <dbReference type="ARBA" id="ARBA00022842"/>
    </source>
</evidence>
<dbReference type="EMBL" id="VLPL01000004">
    <property type="protein sequence ID" value="TSJ44756.1"/>
    <property type="molecule type" value="Genomic_DNA"/>
</dbReference>
<dbReference type="InterPro" id="IPR011761">
    <property type="entry name" value="ATP-grasp"/>
</dbReference>
<keyword evidence="11" id="KW-1185">Reference proteome</keyword>
<dbReference type="FunFam" id="3.30.1490.20:FF:000018">
    <property type="entry name" value="Biotin carboxylase"/>
    <property type="match status" value="1"/>
</dbReference>
<name>A0A556MXU0_9FLAO</name>
<keyword evidence="6" id="KW-0092">Biotin</keyword>
<keyword evidence="4 7" id="KW-0067">ATP-binding</keyword>
<comment type="caution">
    <text evidence="10">The sequence shown here is derived from an EMBL/GenBank/DDBJ whole genome shotgun (WGS) entry which is preliminary data.</text>
</comment>
<keyword evidence="1" id="KW-0436">Ligase</keyword>
<dbReference type="FunFam" id="3.40.50.20:FF:000010">
    <property type="entry name" value="Propionyl-CoA carboxylase subunit alpha"/>
    <property type="match status" value="1"/>
</dbReference>
<dbReference type="OrthoDB" id="9807469at2"/>
<evidence type="ECO:0000256" key="6">
    <source>
        <dbReference type="ARBA" id="ARBA00023267"/>
    </source>
</evidence>
<accession>A0A556MXU0</accession>
<dbReference type="Proteomes" id="UP000316008">
    <property type="component" value="Unassembled WGS sequence"/>
</dbReference>
<dbReference type="InterPro" id="IPR011054">
    <property type="entry name" value="Rudment_hybrid_motif"/>
</dbReference>
<proteinExistence type="predicted"/>
<dbReference type="Gene3D" id="3.30.470.20">
    <property type="entry name" value="ATP-grasp fold, B domain"/>
    <property type="match status" value="1"/>
</dbReference>
<dbReference type="Pfam" id="PF02786">
    <property type="entry name" value="CPSase_L_D2"/>
    <property type="match status" value="1"/>
</dbReference>
<dbReference type="InterPro" id="IPR050856">
    <property type="entry name" value="Biotin_carboxylase_complex"/>
</dbReference>
<dbReference type="PANTHER" id="PTHR18866">
    <property type="entry name" value="CARBOXYLASE:PYRUVATE/ACETYL-COA/PROPIONYL-COA CARBOXYLASE"/>
    <property type="match status" value="1"/>
</dbReference>
<evidence type="ECO:0000256" key="1">
    <source>
        <dbReference type="ARBA" id="ARBA00022598"/>
    </source>
</evidence>
<dbReference type="PANTHER" id="PTHR18866:SF33">
    <property type="entry name" value="METHYLCROTONOYL-COA CARBOXYLASE SUBUNIT ALPHA, MITOCHONDRIAL-RELATED"/>
    <property type="match status" value="1"/>
</dbReference>
<feature type="domain" description="ATP-grasp" evidence="8">
    <location>
        <begin position="119"/>
        <end position="316"/>
    </location>
</feature>
<dbReference type="SUPFAM" id="SSF56059">
    <property type="entry name" value="Glutathione synthetase ATP-binding domain-like"/>
    <property type="match status" value="1"/>
</dbReference>
<keyword evidence="3 7" id="KW-0547">Nucleotide-binding</keyword>
<dbReference type="SUPFAM" id="SSF51246">
    <property type="entry name" value="Rudiment single hybrid motif"/>
    <property type="match status" value="1"/>
</dbReference>
<evidence type="ECO:0000256" key="3">
    <source>
        <dbReference type="ARBA" id="ARBA00022741"/>
    </source>
</evidence>
<dbReference type="GO" id="GO:0016874">
    <property type="term" value="F:ligase activity"/>
    <property type="evidence" value="ECO:0007669"/>
    <property type="project" value="UniProtKB-KW"/>
</dbReference>
<dbReference type="RefSeq" id="WP_144332870.1">
    <property type="nucleotide sequence ID" value="NZ_VLPL01000004.1"/>
</dbReference>
<dbReference type="SUPFAM" id="SSF52440">
    <property type="entry name" value="PreATP-grasp domain"/>
    <property type="match status" value="1"/>
</dbReference>
<dbReference type="PROSITE" id="PS00867">
    <property type="entry name" value="CPSASE_2"/>
    <property type="match status" value="1"/>
</dbReference>
<dbReference type="SMART" id="SM00878">
    <property type="entry name" value="Biotin_carb_C"/>
    <property type="match status" value="1"/>
</dbReference>
<sequence>MKKVLIANRGEIARRVIRTLKKMNIATVAIYSDADANAPHVHEADEAVYVGKSPSSESYLQQDLILKYCKELGVEGIHPGYGFLSENAGFARKVKEAGIKFIGPSPEAMEIMGDKLSAKQAVKNYNVPLVPGVDEAITDVEAAKKIAAEVGFPILIKASAGGGGKGMRLVENVAEFEEQMKMAQSEARSSFGDDAVFIEKFVTKPRHIEIQVFADQLGNTVYLFERECSIQRRHQKVIEEAPSAVLTPELRKRMGEAAVAVCKACNYEGAGTVEFLLDADLNFYFLEMNTRLQVEHPVTEEITGTDLVEWQVRVARGERLPKLQDELQIHGHSIEVRVYAEDTLNGFIPDIGTLNRYRRPRKDLARVDDAFEEGMEVPIYYDPMIAKLVVRGDTREEAMEKMITAINNYEISGLKTTLDFGKFVMMHPAFRSGDFDTNFVKHYFQDSTVMWDMFTDEKHALEAGIWQIWKDLTEKANKNAASRNISSTWKLHAH</sequence>
<feature type="domain" description="Biotin carboxylation" evidence="9">
    <location>
        <begin position="1"/>
        <end position="445"/>
    </location>
</feature>
<dbReference type="Pfam" id="PF02785">
    <property type="entry name" value="Biotin_carb_C"/>
    <property type="match status" value="1"/>
</dbReference>
<dbReference type="GO" id="GO:0005524">
    <property type="term" value="F:ATP binding"/>
    <property type="evidence" value="ECO:0007669"/>
    <property type="project" value="UniProtKB-UniRule"/>
</dbReference>
<keyword evidence="2" id="KW-0479">Metal-binding</keyword>
<dbReference type="NCBIfam" id="NF006367">
    <property type="entry name" value="PRK08591.1"/>
    <property type="match status" value="1"/>
</dbReference>
<dbReference type="InterPro" id="IPR016185">
    <property type="entry name" value="PreATP-grasp_dom_sf"/>
</dbReference>
<dbReference type="GO" id="GO:0046872">
    <property type="term" value="F:metal ion binding"/>
    <property type="evidence" value="ECO:0007669"/>
    <property type="project" value="UniProtKB-KW"/>
</dbReference>
<evidence type="ECO:0000256" key="7">
    <source>
        <dbReference type="PROSITE-ProRule" id="PRU00409"/>
    </source>
</evidence>
<evidence type="ECO:0000313" key="10">
    <source>
        <dbReference type="EMBL" id="TSJ44756.1"/>
    </source>
</evidence>
<dbReference type="PROSITE" id="PS50979">
    <property type="entry name" value="BC"/>
    <property type="match status" value="1"/>
</dbReference>
<evidence type="ECO:0000259" key="8">
    <source>
        <dbReference type="PROSITE" id="PS50975"/>
    </source>
</evidence>
<dbReference type="AlphaFoldDB" id="A0A556MXU0"/>
<dbReference type="InterPro" id="IPR005482">
    <property type="entry name" value="Biotin_COase_C"/>
</dbReference>
<dbReference type="PROSITE" id="PS50975">
    <property type="entry name" value="ATP_GRASP"/>
    <property type="match status" value="1"/>
</dbReference>
<dbReference type="InterPro" id="IPR005481">
    <property type="entry name" value="BC-like_N"/>
</dbReference>
<dbReference type="FunFam" id="3.30.470.20:FF:000028">
    <property type="entry name" value="Methylcrotonoyl-CoA carboxylase subunit alpha, mitochondrial"/>
    <property type="match status" value="1"/>
</dbReference>
<evidence type="ECO:0000256" key="4">
    <source>
        <dbReference type="ARBA" id="ARBA00022840"/>
    </source>
</evidence>
<evidence type="ECO:0000259" key="9">
    <source>
        <dbReference type="PROSITE" id="PS50979"/>
    </source>
</evidence>